<protein>
    <submittedName>
        <fullName evidence="1">Uncharacterized protein</fullName>
    </submittedName>
</protein>
<accession>K5YJW4</accession>
<proteinExistence type="predicted"/>
<reference evidence="1 2" key="1">
    <citation type="submission" date="2012-02" db="EMBL/GenBank/DDBJ databases">
        <title>The Genome Sequence of Parabacteroides merdae CL03T12C32.</title>
        <authorList>
            <consortium name="The Broad Institute Genome Sequencing Platform"/>
            <person name="Earl A."/>
            <person name="Ward D."/>
            <person name="Feldgarden M."/>
            <person name="Gevers D."/>
            <person name="Zitomersky N.L."/>
            <person name="Coyne M.J."/>
            <person name="Comstock L.E."/>
            <person name="Young S.K."/>
            <person name="Zeng Q."/>
            <person name="Gargeya S."/>
            <person name="Fitzgerald M."/>
            <person name="Haas B."/>
            <person name="Abouelleil A."/>
            <person name="Alvarado L."/>
            <person name="Arachchi H.M."/>
            <person name="Berlin A."/>
            <person name="Chapman S.B."/>
            <person name="Gearin G."/>
            <person name="Goldberg J."/>
            <person name="Griggs A."/>
            <person name="Gujja S."/>
            <person name="Hansen M."/>
            <person name="Heiman D."/>
            <person name="Howarth C."/>
            <person name="Larimer J."/>
            <person name="Lui A."/>
            <person name="MacDonald P.J.P."/>
            <person name="McCowen C."/>
            <person name="Montmayeur A."/>
            <person name="Murphy C."/>
            <person name="Neiman D."/>
            <person name="Pearson M."/>
            <person name="Priest M."/>
            <person name="Roberts A."/>
            <person name="Saif S."/>
            <person name="Shea T."/>
            <person name="Sisk P."/>
            <person name="Stolte C."/>
            <person name="Sykes S."/>
            <person name="Wortman J."/>
            <person name="Nusbaum C."/>
            <person name="Birren B."/>
        </authorList>
    </citation>
    <scope>NUCLEOTIDE SEQUENCE [LARGE SCALE GENOMIC DNA]</scope>
    <source>
        <strain evidence="1 2">CL03T12C32</strain>
    </source>
</reference>
<evidence type="ECO:0000313" key="1">
    <source>
        <dbReference type="EMBL" id="EKN14037.1"/>
    </source>
</evidence>
<dbReference type="RefSeq" id="WP_005644726.1">
    <property type="nucleotide sequence ID" value="NZ_JH976453.1"/>
</dbReference>
<comment type="caution">
    <text evidence="1">The sequence shown here is derived from an EMBL/GenBank/DDBJ whole genome shotgun (WGS) entry which is preliminary data.</text>
</comment>
<dbReference type="Proteomes" id="UP000006271">
    <property type="component" value="Unassembled WGS sequence"/>
</dbReference>
<dbReference type="PATRIC" id="fig|999420.3.peg.1690"/>
<organism evidence="1 2">
    <name type="scientific">Parabacteroides merdae CL03T12C32</name>
    <dbReference type="NCBI Taxonomy" id="999420"/>
    <lineage>
        <taxon>Bacteria</taxon>
        <taxon>Pseudomonadati</taxon>
        <taxon>Bacteroidota</taxon>
        <taxon>Bacteroidia</taxon>
        <taxon>Bacteroidales</taxon>
        <taxon>Tannerellaceae</taxon>
        <taxon>Parabacteroides</taxon>
    </lineage>
</organism>
<sequence>MAKLGATNISIMDVRNILGYPSTDLGTLCTCNNINPWSKWKPIHCANTLTLNNELLKRNKYGIEILEANNPGALVNLIKQNNNSGYKYDKPRGGSFSPYRLGDFRNYYHNALLPVSAFYKDGDEIHIGGITSSNHGSYEAIIEGMKLPDLEPEESDYISQGMLYDYLDYSGNKIPLKKGVYFTDGTNDCWYSGKAYYWTTEFQRFSGKQVEAYEFYTNATRTPNDLWVADAKDRFYALPEPYHTISVDKKVPAGSRKVLVICHPELSTDRRSVSYTLQFSAVGEVYRGGTISNIHIRIAKDLKGINMIDTKKIADSLTIQDETESLTYTGTLRNLNGETSMYVLVYYDNAIQWTGVPFMEVDPQA</sequence>
<gene>
    <name evidence="1" type="ORF">HMPREF1060_01646</name>
</gene>
<dbReference type="EMBL" id="AGZQ01000007">
    <property type="protein sequence ID" value="EKN14037.1"/>
    <property type="molecule type" value="Genomic_DNA"/>
</dbReference>
<dbReference type="HOGENOM" id="CLU_758309_0_0_10"/>
<evidence type="ECO:0000313" key="2">
    <source>
        <dbReference type="Proteomes" id="UP000006271"/>
    </source>
</evidence>
<name>K5YJW4_9BACT</name>
<dbReference type="AlphaFoldDB" id="K5YJW4"/>